<sequence>MDNEILRIAGPGLPQTTSSDNEPLPPVPRPLPQPRPAPLPTLIALALCACGQASAQQAPAEDAPLTLRGSRVLGAPARPGDKPALVIGAGKLSAQADQRAEGSGGVDLRYGELLLRADKLDYSVVEDLAKAEGNVNISHKGNVFTGPALQLYVSRFEGEFLTPSFFLGATGGSGKAKVINFIDSEHLSATQGTYTSCPAVENQEPDWQISARRLRMDLAANEGEAEGAVLRFLGVPILAAPSMSFPLSSERKSGWLPPNIFLDNRSGFEFGVPYYWNIAPQRDATFTPFVMTKRGVGLDSEFRYLEPGHAGRINVDLLPTDRVFGHSRWSLKLNNDGNFGDWRYRLRSERVSDDDYWKDMSRRVESQTPRLLASDLNVNRQKELSWGVIDTYARLQHWQTLQGTDALAQFDTPYQRSPQLGVRVTTAADEAVLDSFRPWGRKARLEGSLELEYNRFDLPGSALAAQARGGQRVHALGHIAAPLGGEAWWFIPRVSVNAASYDLDRAQADGRTRMSRVIPTLSIDHGWVFERDATLFGREMRQSLEPRLFYVNTPFRDQSNLPNFDSAPKDFNFDSIYTDNQFSGVDRVSDLHALSVGATSRWVSAAQGEEVLRLGAVQRFLFRDQYVTPDGQPVTQRFSDLLLAAAAHLEERWWADGTLEFNPESGRSVRSVLRARYSPGPFKTLSVAYRYARAQSEQVELAWQWPIYGQPVTQRSQASCGGAWYSAGRVQYSLRDKRLTDSVAGFEYDAGCWVMRFGLERLSTGRAETNTRLMLQLELVGLSQLGSNALKVLKDNVPGYRRLSSDRSPSSDFLP</sequence>
<dbReference type="InterPro" id="IPR050218">
    <property type="entry name" value="LptD"/>
</dbReference>
<dbReference type="AlphaFoldDB" id="A0A4R3VKZ6"/>
<comment type="caution">
    <text evidence="1">Lacks conserved residue(s) required for the propagation of feature annotation.</text>
</comment>
<keyword evidence="1" id="KW-0998">Cell outer membrane</keyword>
<dbReference type="GO" id="GO:0043165">
    <property type="term" value="P:Gram-negative-bacterium-type cell outer membrane assembly"/>
    <property type="evidence" value="ECO:0007669"/>
    <property type="project" value="UniProtKB-UniRule"/>
</dbReference>
<comment type="caution">
    <text evidence="4">The sequence shown here is derived from an EMBL/GenBank/DDBJ whole genome shotgun (WGS) entry which is preliminary data.</text>
</comment>
<protein>
    <recommendedName>
        <fullName evidence="1">LPS-assembly protein LptD</fullName>
    </recommendedName>
</protein>
<evidence type="ECO:0000256" key="2">
    <source>
        <dbReference type="SAM" id="MobiDB-lite"/>
    </source>
</evidence>
<dbReference type="Proteomes" id="UP000295110">
    <property type="component" value="Unassembled WGS sequence"/>
</dbReference>
<dbReference type="PANTHER" id="PTHR30189:SF1">
    <property type="entry name" value="LPS-ASSEMBLY PROTEIN LPTD"/>
    <property type="match status" value="1"/>
</dbReference>
<gene>
    <name evidence="1" type="primary">lptD</name>
    <name evidence="4" type="ORF">EV671_1001275</name>
</gene>
<dbReference type="GO" id="GO:0015920">
    <property type="term" value="P:lipopolysaccharide transport"/>
    <property type="evidence" value="ECO:0007669"/>
    <property type="project" value="InterPro"/>
</dbReference>
<dbReference type="PANTHER" id="PTHR30189">
    <property type="entry name" value="LPS-ASSEMBLY PROTEIN"/>
    <property type="match status" value="1"/>
</dbReference>
<comment type="subunit">
    <text evidence="1">Component of the lipopolysaccharide transport and assembly complex. Interacts with LptE and LptA.</text>
</comment>
<feature type="compositionally biased region" description="Pro residues" evidence="2">
    <location>
        <begin position="23"/>
        <end position="36"/>
    </location>
</feature>
<evidence type="ECO:0000313" key="5">
    <source>
        <dbReference type="Proteomes" id="UP000295110"/>
    </source>
</evidence>
<accession>A0A4R3VKZ6</accession>
<dbReference type="HAMAP" id="MF_01411">
    <property type="entry name" value="LPS_assembly_LptD"/>
    <property type="match status" value="1"/>
</dbReference>
<dbReference type="GO" id="GO:0009279">
    <property type="term" value="C:cell outer membrane"/>
    <property type="evidence" value="ECO:0007669"/>
    <property type="project" value="UniProtKB-SubCell"/>
</dbReference>
<organism evidence="4 5">
    <name type="scientific">Roseateles saccharophilus</name>
    <name type="common">Pseudomonas saccharophila</name>
    <dbReference type="NCBI Taxonomy" id="304"/>
    <lineage>
        <taxon>Bacteria</taxon>
        <taxon>Pseudomonadati</taxon>
        <taxon>Pseudomonadota</taxon>
        <taxon>Betaproteobacteria</taxon>
        <taxon>Burkholderiales</taxon>
        <taxon>Sphaerotilaceae</taxon>
        <taxon>Roseateles</taxon>
    </lineage>
</organism>
<evidence type="ECO:0000256" key="1">
    <source>
        <dbReference type="HAMAP-Rule" id="MF_01411"/>
    </source>
</evidence>
<feature type="region of interest" description="Disordered" evidence="2">
    <location>
        <begin position="1"/>
        <end position="36"/>
    </location>
</feature>
<evidence type="ECO:0000313" key="4">
    <source>
        <dbReference type="EMBL" id="TCV04519.1"/>
    </source>
</evidence>
<dbReference type="GO" id="GO:1990351">
    <property type="term" value="C:transporter complex"/>
    <property type="evidence" value="ECO:0007669"/>
    <property type="project" value="TreeGrafter"/>
</dbReference>
<feature type="domain" description="LptD C-terminal" evidence="3">
    <location>
        <begin position="327"/>
        <end position="706"/>
    </location>
</feature>
<name>A0A4R3VKZ6_ROSSA</name>
<comment type="function">
    <text evidence="1">Together with LptE, is involved in the assembly of lipopolysaccharide (LPS) at the surface of the outer membrane.</text>
</comment>
<reference evidence="4 5" key="1">
    <citation type="submission" date="2019-03" db="EMBL/GenBank/DDBJ databases">
        <title>Genomic Encyclopedia of Type Strains, Phase IV (KMG-IV): sequencing the most valuable type-strain genomes for metagenomic binning, comparative biology and taxonomic classification.</title>
        <authorList>
            <person name="Goeker M."/>
        </authorList>
    </citation>
    <scope>NUCLEOTIDE SEQUENCE [LARGE SCALE GENOMIC DNA]</scope>
    <source>
        <strain evidence="4 5">DSM 654</strain>
    </source>
</reference>
<dbReference type="EMBL" id="SMBU01000001">
    <property type="protein sequence ID" value="TCV04519.1"/>
    <property type="molecule type" value="Genomic_DNA"/>
</dbReference>
<keyword evidence="1" id="KW-0472">Membrane</keyword>
<proteinExistence type="inferred from homology"/>
<keyword evidence="1" id="KW-0732">Signal</keyword>
<dbReference type="InterPro" id="IPR020889">
    <property type="entry name" value="LipoPS_assembly_LptD"/>
</dbReference>
<dbReference type="Pfam" id="PF04453">
    <property type="entry name" value="LptD"/>
    <property type="match status" value="1"/>
</dbReference>
<keyword evidence="5" id="KW-1185">Reference proteome</keyword>
<comment type="subcellular location">
    <subcellularLocation>
        <location evidence="1">Cell outer membrane</location>
    </subcellularLocation>
</comment>
<dbReference type="InterPro" id="IPR007543">
    <property type="entry name" value="LptD_C"/>
</dbReference>
<comment type="similarity">
    <text evidence="1">Belongs to the LptD family.</text>
</comment>
<evidence type="ECO:0000259" key="3">
    <source>
        <dbReference type="Pfam" id="PF04453"/>
    </source>
</evidence>